<organism evidence="2 3">
    <name type="scientific">Plasmodium vinckei brucechwatti</name>
    <dbReference type="NCBI Taxonomy" id="119398"/>
    <lineage>
        <taxon>Eukaryota</taxon>
        <taxon>Sar</taxon>
        <taxon>Alveolata</taxon>
        <taxon>Apicomplexa</taxon>
        <taxon>Aconoidasida</taxon>
        <taxon>Haemosporida</taxon>
        <taxon>Plasmodiidae</taxon>
        <taxon>Plasmodium</taxon>
        <taxon>Plasmodium (Vinckeia)</taxon>
    </lineage>
</organism>
<proteinExistence type="predicted"/>
<dbReference type="AlphaFoldDB" id="A0A6V7RXF4"/>
<feature type="region of interest" description="Disordered" evidence="1">
    <location>
        <begin position="180"/>
        <end position="276"/>
    </location>
</feature>
<evidence type="ECO:0000313" key="3">
    <source>
        <dbReference type="Proteomes" id="UP000515550"/>
    </source>
</evidence>
<dbReference type="VEuPathDB" id="PlasmoDB:PVBDA_0500260"/>
<accession>A0A6V7RXF4</accession>
<name>A0A6V7RXF4_PLAVN</name>
<gene>
    <name evidence="2" type="ORF">PVBDA_0500260</name>
</gene>
<dbReference type="EMBL" id="LR865383">
    <property type="protein sequence ID" value="CAD2086754.1"/>
    <property type="molecule type" value="Genomic_DNA"/>
</dbReference>
<sequence>MNFPIYPNEKYFKLIDLAKQYDQCQNDLLYYNKIDKKGTANNIPSYTKHEEKTGDINADPIELLQRQITFRPFNIHDEEKTEEEKKRISISTNNTKHNFKMSRKRQKIQTYTSSFIDEKKNKNKYSPTKSFKYYSSQPFKKIKREKKYNISKIPEKRLLNRHFQLSHYCRMPKNRGLKFSKQMHDRKNNRQKKQSINIKKEKKKNSVNSYQQTDGNDDKINKEDINLQKKKTTQNGAFKSKKNEYMDEKNNPFKIKNSNDNKTDQVNEKSNVTSHIKSNHSLKKYTKIKNTKNSDSSMLHICYDPKKKSSKLSAKNILKKYEDKLDEPNNSKTKCSDKSLENGNITKNYTISYNELNVDPKITGSTNKKKKQTNINVRKSMNEKSTIHKKDNLELMPSKKIVKKKKWLSKSFKYIKNSSVSPQKVHTPINSNKKKKINSIQDKYYKKGNKKINHTIVGKFSLDKYNKTAKTKKKNFIKENVNKELQNANANTYRGLLKALNRISVIVSTKCRKKKSRKKLKNVMRRNIN</sequence>
<evidence type="ECO:0000256" key="1">
    <source>
        <dbReference type="SAM" id="MobiDB-lite"/>
    </source>
</evidence>
<feature type="compositionally biased region" description="Basic and acidic residues" evidence="1">
    <location>
        <begin position="241"/>
        <end position="267"/>
    </location>
</feature>
<evidence type="ECO:0000313" key="2">
    <source>
        <dbReference type="EMBL" id="CAD2086754.1"/>
    </source>
</evidence>
<dbReference type="Proteomes" id="UP000515550">
    <property type="component" value="Chromosome PVBDA_05"/>
</dbReference>
<reference evidence="2 3" key="1">
    <citation type="submission" date="2020-08" db="EMBL/GenBank/DDBJ databases">
        <authorList>
            <person name="Ramaprasad A."/>
        </authorList>
    </citation>
    <scope>NUCLEOTIDE SEQUENCE [LARGE SCALE GENOMIC DNA]</scope>
</reference>
<feature type="compositionally biased region" description="Basic and acidic residues" evidence="1">
    <location>
        <begin position="216"/>
        <end position="227"/>
    </location>
</feature>
<protein>
    <submittedName>
        <fullName evidence="2">Uncharacterized protein</fullName>
    </submittedName>
</protein>